<evidence type="ECO:0000256" key="1">
    <source>
        <dbReference type="ARBA" id="ARBA00001971"/>
    </source>
</evidence>
<dbReference type="Pfam" id="PF00067">
    <property type="entry name" value="p450"/>
    <property type="match status" value="1"/>
</dbReference>
<evidence type="ECO:0000256" key="5">
    <source>
        <dbReference type="ARBA" id="ARBA00023004"/>
    </source>
</evidence>
<name>A0AAD2HRE4_9AGAR</name>
<proteinExistence type="inferred from homology"/>
<dbReference type="InterPro" id="IPR036396">
    <property type="entry name" value="Cyt_P450_sf"/>
</dbReference>
<dbReference type="InterPro" id="IPR001128">
    <property type="entry name" value="Cyt_P450"/>
</dbReference>
<dbReference type="PANTHER" id="PTHR24304:SF2">
    <property type="entry name" value="24-HYDROXYCHOLESTEROL 7-ALPHA-HYDROXYLASE"/>
    <property type="match status" value="1"/>
</dbReference>
<dbReference type="PRINTS" id="PR00465">
    <property type="entry name" value="EP450IV"/>
</dbReference>
<evidence type="ECO:0000313" key="7">
    <source>
        <dbReference type="Proteomes" id="UP001295794"/>
    </source>
</evidence>
<accession>A0AAD2HRE4</accession>
<keyword evidence="7" id="KW-1185">Reference proteome</keyword>
<dbReference type="Gene3D" id="1.10.630.10">
    <property type="entry name" value="Cytochrome P450"/>
    <property type="match status" value="1"/>
</dbReference>
<evidence type="ECO:0000313" key="6">
    <source>
        <dbReference type="EMBL" id="CAK5279453.1"/>
    </source>
</evidence>
<keyword evidence="4" id="KW-0479">Metal-binding</keyword>
<organism evidence="6 7">
    <name type="scientific">Mycena citricolor</name>
    <dbReference type="NCBI Taxonomy" id="2018698"/>
    <lineage>
        <taxon>Eukaryota</taxon>
        <taxon>Fungi</taxon>
        <taxon>Dikarya</taxon>
        <taxon>Basidiomycota</taxon>
        <taxon>Agaricomycotina</taxon>
        <taxon>Agaricomycetes</taxon>
        <taxon>Agaricomycetidae</taxon>
        <taxon>Agaricales</taxon>
        <taxon>Marasmiineae</taxon>
        <taxon>Mycenaceae</taxon>
        <taxon>Mycena</taxon>
    </lineage>
</organism>
<evidence type="ECO:0000256" key="3">
    <source>
        <dbReference type="ARBA" id="ARBA00022617"/>
    </source>
</evidence>
<dbReference type="InterPro" id="IPR002403">
    <property type="entry name" value="Cyt_P450_E_grp-IV"/>
</dbReference>
<dbReference type="AlphaFoldDB" id="A0AAD2HRE4"/>
<evidence type="ECO:0000256" key="4">
    <source>
        <dbReference type="ARBA" id="ARBA00022723"/>
    </source>
</evidence>
<dbReference type="CDD" id="cd00302">
    <property type="entry name" value="cytochrome_P450"/>
    <property type="match status" value="1"/>
</dbReference>
<dbReference type="GO" id="GO:0016705">
    <property type="term" value="F:oxidoreductase activity, acting on paired donors, with incorporation or reduction of molecular oxygen"/>
    <property type="evidence" value="ECO:0007669"/>
    <property type="project" value="InterPro"/>
</dbReference>
<comment type="cofactor">
    <cofactor evidence="1">
        <name>heme</name>
        <dbReference type="ChEBI" id="CHEBI:30413"/>
    </cofactor>
</comment>
<comment type="similarity">
    <text evidence="2">Belongs to the cytochrome P450 family.</text>
</comment>
<dbReference type="Proteomes" id="UP001295794">
    <property type="component" value="Unassembled WGS sequence"/>
</dbReference>
<evidence type="ECO:0008006" key="8">
    <source>
        <dbReference type="Google" id="ProtNLM"/>
    </source>
</evidence>
<dbReference type="GO" id="GO:0020037">
    <property type="term" value="F:heme binding"/>
    <property type="evidence" value="ECO:0007669"/>
    <property type="project" value="InterPro"/>
</dbReference>
<reference evidence="6" key="1">
    <citation type="submission" date="2023-11" db="EMBL/GenBank/DDBJ databases">
        <authorList>
            <person name="De Vega J J."/>
            <person name="De Vega J J."/>
        </authorList>
    </citation>
    <scope>NUCLEOTIDE SEQUENCE</scope>
</reference>
<keyword evidence="3" id="KW-0349">Heme</keyword>
<dbReference type="GO" id="GO:0005506">
    <property type="term" value="F:iron ion binding"/>
    <property type="evidence" value="ECO:0007669"/>
    <property type="project" value="InterPro"/>
</dbReference>
<sequence>MSPSHSTIESLESAWAALVALCLLLAVGALSLRTRLAPKDSETIHQLGGLPLLSAWLFFTQRYDFLIDTFKKTGQKMFRFRVLQYQVVALSGEDGRRFFFGERNLSMEEGFRILGGPTPNPRDINIDTMTDASVPFIKHVHTLLRKDRLENMLPELLKDTHQSMLRLGSRGRLNPFEDMYNLVFQMTVRMATCRELAEERSTVSRLLELFALHEKTSSPISLLFPWLPGRSKRTKEAATRELFDILARYVSLRRNAVEPSSDGIDLLMQAGYDDTTNISYTLGVIFAGVTNTGINVCWCLIYLGARPDWKDRITAEVQRLLSRYGNPLDPTHIQFAAVPLHAWEDEMPMLETFLKETMRFTMAGTALRRNVGTNIVIANSGKQIRPKDFIAYSLGDAHFDAEIYEDPFAFDPSRFEEQIRSPKAVYPFLGWGAGVLAFQPNNVALPCDLSAEQSHSYESCRALGATFETRAQRETSASAAREPSRLTNAERLARRLPLKPPTRRSSARRAAASAQAAARGYIQVFAVDNAGSLGTPLGFVSSGTLRGAQYTVVPGRDAALVVAQNGGGPGRAGELVTLNSDSPTPAYLGLVQGRDDTSSTLSAGRNVNYLYLASTEHTSPNGGPQNVRNSVNNAFGGRGLTSESVVWTTDSSTNVLSAQWTNPDGSRAPTVPFVQGAAIYFSGNPQAFQQAYPAPIRRIVLVFVPA</sequence>
<dbReference type="SUPFAM" id="SSF48264">
    <property type="entry name" value="Cytochrome P450"/>
    <property type="match status" value="1"/>
</dbReference>
<protein>
    <recommendedName>
        <fullName evidence="8">Cytochrome P450</fullName>
    </recommendedName>
</protein>
<dbReference type="EMBL" id="CAVNYO010000436">
    <property type="protein sequence ID" value="CAK5279453.1"/>
    <property type="molecule type" value="Genomic_DNA"/>
</dbReference>
<evidence type="ECO:0000256" key="2">
    <source>
        <dbReference type="ARBA" id="ARBA00010617"/>
    </source>
</evidence>
<gene>
    <name evidence="6" type="ORF">MYCIT1_LOCUS29506</name>
</gene>
<dbReference type="InterPro" id="IPR050529">
    <property type="entry name" value="CYP450_sterol_14alpha_dmase"/>
</dbReference>
<dbReference type="PANTHER" id="PTHR24304">
    <property type="entry name" value="CYTOCHROME P450 FAMILY 7"/>
    <property type="match status" value="1"/>
</dbReference>
<dbReference type="GO" id="GO:0004497">
    <property type="term" value="F:monooxygenase activity"/>
    <property type="evidence" value="ECO:0007669"/>
    <property type="project" value="InterPro"/>
</dbReference>
<keyword evidence="5" id="KW-0408">Iron</keyword>
<comment type="caution">
    <text evidence="6">The sequence shown here is derived from an EMBL/GenBank/DDBJ whole genome shotgun (WGS) entry which is preliminary data.</text>
</comment>